<dbReference type="RefSeq" id="XP_022371008.1">
    <property type="nucleotide sequence ID" value="XM_022515300.1"/>
</dbReference>
<keyword evidence="4" id="KW-1185">Reference proteome</keyword>
<feature type="coiled-coil region" evidence="2">
    <location>
        <begin position="593"/>
        <end position="637"/>
    </location>
</feature>
<sequence length="956" mass="113246">MEDSATDTEQEEEEETEEKDQEDPIYAVAPTINIQDERCVDLSTTPAFICLQELHSMGKLPGTRMAELKAKYTLLHDTVVSTQESEVQLLEDAKRFTEQIRQQQFHLQQADDFPEAFTTEVSKMREQLLKYQNEYNAVKEREFHNQYRLNSLTEEKNLIIKEFEKIPKPGEMEKKMRLLKESTEELRKEIMQKKLEIKNLREDLASKQKQLLKEQKELEELLEYQVNLKDEVVHHQAVPVQIGKEIEKTTRKKVEMEKKKIVLEYELKELNDSLKKVETKINCIMEEKEDVIKEVESKRALLEIREREYNQLVKLLELTRENEATSLTERGILDLNLRNCLIDKQNYHDELSRKQREKERDFRNLKKTELLLKVSWDALTQTQALHQRLLLEMEAIPKDDSILSERRRELHKEVEMAKRNLAQQKILSEAESKLVEQQLAEENKLLKEQENMRELVFNLVRMTQIKIDEKEQKSKDFVKAQQKYTNIVKEIKAKDLEIRIHKKKKHEIHRRLKEFAKLYDTIRNERNKFVNLLHKAHQKVNEIKERHKMSLNELEILRNSAVTQERKLQNCMLKHANNVTIRESMQNDVCKIVAKLQEMKEKKEIQLNNIDRLANMITMIEEEMVQLRKRYEKAVQHRNESGVQLIEREEEVCIFYEKINIQEKMKLNGEIEIHVLEEKIRFLKLKIAEKQRQIHVTQKLLPTKRALDADLAVLQIQFSQCTDRIKDLEKKFINPEDESRIRFIPGKDMTQEEMIKKLDALELQLAKKEEKLLEKDFIYEQVSRLTDRLCSKTQAYKQDTLLLAKKMNGYQKKIKDATEQMMALVAELSMKQALAIELQKEVREKEDFIFSCNSRIEKGLPLNKDIEREWLKVLRDEEMYALAIAEKSREFLVTDNRQLPNGVYTTAEPRPNAYIPEAEATLPLPKPYGALAPFKPSEPGANMRHIRKPVTKPIEI</sequence>
<dbReference type="PANTHER" id="PTHR32083">
    <property type="entry name" value="CILIA AND FLAGELLA-ASSOCIATED PROTEIN 58-RELATED"/>
    <property type="match status" value="1"/>
</dbReference>
<dbReference type="OrthoDB" id="10262929at2759"/>
<dbReference type="Proteomes" id="UP000248482">
    <property type="component" value="Unplaced"/>
</dbReference>
<evidence type="ECO:0000313" key="5">
    <source>
        <dbReference type="RefSeq" id="XP_022371008.1"/>
    </source>
</evidence>
<dbReference type="KEGG" id="elk:111155203"/>
<reference evidence="5" key="1">
    <citation type="submission" date="2025-08" db="UniProtKB">
        <authorList>
            <consortium name="RefSeq"/>
        </authorList>
    </citation>
    <scope>IDENTIFICATION</scope>
    <source>
        <tissue evidence="5">Blood</tissue>
    </source>
</reference>
<organism evidence="4 5">
    <name type="scientific">Enhydra lutris kenyoni</name>
    <name type="common">northern sea otter</name>
    <dbReference type="NCBI Taxonomy" id="391180"/>
    <lineage>
        <taxon>Eukaryota</taxon>
        <taxon>Metazoa</taxon>
        <taxon>Chordata</taxon>
        <taxon>Craniata</taxon>
        <taxon>Vertebrata</taxon>
        <taxon>Euteleostomi</taxon>
        <taxon>Mammalia</taxon>
        <taxon>Eutheria</taxon>
        <taxon>Laurasiatheria</taxon>
        <taxon>Carnivora</taxon>
        <taxon>Caniformia</taxon>
        <taxon>Musteloidea</taxon>
        <taxon>Mustelidae</taxon>
        <taxon>Lutrinae</taxon>
        <taxon>Enhydra</taxon>
    </lineage>
</organism>
<name>A0A2Y9KCZ7_ENHLU</name>
<feature type="coiled-coil region" evidence="2">
    <location>
        <begin position="176"/>
        <end position="312"/>
    </location>
</feature>
<feature type="region of interest" description="Disordered" evidence="3">
    <location>
        <begin position="1"/>
        <end position="24"/>
    </location>
</feature>
<keyword evidence="1 2" id="KW-0175">Coiled coil</keyword>
<evidence type="ECO:0000256" key="2">
    <source>
        <dbReference type="SAM" id="Coils"/>
    </source>
</evidence>
<feature type="coiled-coil region" evidence="2">
    <location>
        <begin position="673"/>
        <end position="771"/>
    </location>
</feature>
<dbReference type="GO" id="GO:0005856">
    <property type="term" value="C:cytoskeleton"/>
    <property type="evidence" value="ECO:0007669"/>
    <property type="project" value="TreeGrafter"/>
</dbReference>
<evidence type="ECO:0000313" key="4">
    <source>
        <dbReference type="Proteomes" id="UP000248482"/>
    </source>
</evidence>
<feature type="coiled-coil region" evidence="2">
    <location>
        <begin position="407"/>
        <end position="452"/>
    </location>
</feature>
<dbReference type="STRING" id="391180.A0A2Y9KCZ7"/>
<accession>A0A2Y9KCZ7</accession>
<evidence type="ECO:0000256" key="3">
    <source>
        <dbReference type="SAM" id="MobiDB-lite"/>
    </source>
</evidence>
<dbReference type="AlphaFoldDB" id="A0A2Y9KCZ7"/>
<protein>
    <submittedName>
        <fullName evidence="5">Coiled-coil domain-containing protein 146</fullName>
    </submittedName>
</protein>
<proteinExistence type="predicted"/>
<evidence type="ECO:0000256" key="1">
    <source>
        <dbReference type="ARBA" id="ARBA00023054"/>
    </source>
</evidence>
<feature type="compositionally biased region" description="Acidic residues" evidence="3">
    <location>
        <begin position="1"/>
        <end position="23"/>
    </location>
</feature>
<gene>
    <name evidence="5" type="primary">LOC111155203</name>
</gene>
<dbReference type="GeneID" id="111155203"/>
<dbReference type="PANTHER" id="PTHR32083:SF34">
    <property type="entry name" value="COILED-COIL DOMAIN-CONTAINING PROTEIN 146"/>
    <property type="match status" value="1"/>
</dbReference>